<keyword evidence="3" id="KW-0472">Membrane</keyword>
<accession>J9CWQ2</accession>
<dbReference type="SUPFAM" id="SSF48452">
    <property type="entry name" value="TPR-like"/>
    <property type="match status" value="1"/>
</dbReference>
<protein>
    <submittedName>
        <fullName evidence="6">RagB/SusD domain-containing protein</fullName>
    </submittedName>
</protein>
<dbReference type="AlphaFoldDB" id="J9CWQ2"/>
<comment type="subcellular location">
    <subcellularLocation>
        <location evidence="1">Cell outer membrane</location>
    </subcellularLocation>
</comment>
<dbReference type="Gene3D" id="1.25.40.390">
    <property type="match status" value="1"/>
</dbReference>
<evidence type="ECO:0000256" key="4">
    <source>
        <dbReference type="ARBA" id="ARBA00023237"/>
    </source>
</evidence>
<sequence length="162" mass="18281">MDRRVTSTNDDGINWQYMRLADVYLMAAETTNEIETPSAASVYLKPILERALPAEKVTAYIKKATASKKAFFDAIVEQRAFEFAGEMLRKADLIRWNLLETKLAEAKAKMQQLRSRQGVYADLPEKLYFQTAEDGETLKIYGLNHGDTDIEGAALGYEESTT</sequence>
<evidence type="ECO:0000256" key="3">
    <source>
        <dbReference type="ARBA" id="ARBA00023136"/>
    </source>
</evidence>
<evidence type="ECO:0000313" key="6">
    <source>
        <dbReference type="EMBL" id="EJX04681.1"/>
    </source>
</evidence>
<keyword evidence="2" id="KW-0732">Signal</keyword>
<feature type="domain" description="RagB/SusD" evidence="5">
    <location>
        <begin position="6"/>
        <end position="116"/>
    </location>
</feature>
<dbReference type="EMBL" id="AMCI01001726">
    <property type="protein sequence ID" value="EJX04681.1"/>
    <property type="molecule type" value="Genomic_DNA"/>
</dbReference>
<dbReference type="Pfam" id="PF07980">
    <property type="entry name" value="SusD_RagB"/>
    <property type="match status" value="1"/>
</dbReference>
<dbReference type="InterPro" id="IPR012944">
    <property type="entry name" value="SusD_RagB_dom"/>
</dbReference>
<comment type="caution">
    <text evidence="6">The sequence shown here is derived from an EMBL/GenBank/DDBJ whole genome shotgun (WGS) entry which is preliminary data.</text>
</comment>
<keyword evidence="4" id="KW-0998">Cell outer membrane</keyword>
<reference evidence="6" key="1">
    <citation type="journal article" date="2012" name="PLoS ONE">
        <title>Gene sets for utilization of primary and secondary nutrition supplies in the distal gut of endangered iberian lynx.</title>
        <authorList>
            <person name="Alcaide M."/>
            <person name="Messina E."/>
            <person name="Richter M."/>
            <person name="Bargiela R."/>
            <person name="Peplies J."/>
            <person name="Huws S.A."/>
            <person name="Newbold C.J."/>
            <person name="Golyshin P.N."/>
            <person name="Simon M.A."/>
            <person name="Lopez G."/>
            <person name="Yakimov M.M."/>
            <person name="Ferrer M."/>
        </authorList>
    </citation>
    <scope>NUCLEOTIDE SEQUENCE</scope>
</reference>
<dbReference type="InterPro" id="IPR011990">
    <property type="entry name" value="TPR-like_helical_dom_sf"/>
</dbReference>
<name>J9CWQ2_9ZZZZ</name>
<evidence type="ECO:0000256" key="2">
    <source>
        <dbReference type="ARBA" id="ARBA00022729"/>
    </source>
</evidence>
<organism evidence="6">
    <name type="scientific">gut metagenome</name>
    <dbReference type="NCBI Taxonomy" id="749906"/>
    <lineage>
        <taxon>unclassified sequences</taxon>
        <taxon>metagenomes</taxon>
        <taxon>organismal metagenomes</taxon>
    </lineage>
</organism>
<feature type="non-terminal residue" evidence="6">
    <location>
        <position position="162"/>
    </location>
</feature>
<evidence type="ECO:0000256" key="1">
    <source>
        <dbReference type="ARBA" id="ARBA00004442"/>
    </source>
</evidence>
<evidence type="ECO:0000259" key="5">
    <source>
        <dbReference type="Pfam" id="PF07980"/>
    </source>
</evidence>
<dbReference type="GO" id="GO:0009279">
    <property type="term" value="C:cell outer membrane"/>
    <property type="evidence" value="ECO:0007669"/>
    <property type="project" value="UniProtKB-SubCell"/>
</dbReference>
<gene>
    <name evidence="6" type="ORF">EVA_07210</name>
</gene>
<proteinExistence type="predicted"/>